<organism evidence="1 2">
    <name type="scientific">Prunus dulcis</name>
    <name type="common">Almond</name>
    <name type="synonym">Amygdalus dulcis</name>
    <dbReference type="NCBI Taxonomy" id="3755"/>
    <lineage>
        <taxon>Eukaryota</taxon>
        <taxon>Viridiplantae</taxon>
        <taxon>Streptophyta</taxon>
        <taxon>Embryophyta</taxon>
        <taxon>Tracheophyta</taxon>
        <taxon>Spermatophyta</taxon>
        <taxon>Magnoliopsida</taxon>
        <taxon>eudicotyledons</taxon>
        <taxon>Gunneridae</taxon>
        <taxon>Pentapetalae</taxon>
        <taxon>rosids</taxon>
        <taxon>fabids</taxon>
        <taxon>Rosales</taxon>
        <taxon>Rosaceae</taxon>
        <taxon>Amygdaloideae</taxon>
        <taxon>Amygdaleae</taxon>
        <taxon>Prunus</taxon>
    </lineage>
</organism>
<accession>A0AAD4V451</accession>
<comment type="caution">
    <text evidence="1">The sequence shown here is derived from an EMBL/GenBank/DDBJ whole genome shotgun (WGS) entry which is preliminary data.</text>
</comment>
<name>A0AAD4V451_PRUDU</name>
<sequence>MYEGCILLVTGSGLDTKLLSSYSRESGDLSLSVTLLSLLSACSHSGLVAEGGEAEEGFMGLFLGIANHQMETVYQVLEYLSRMALKIKGAKGRGKKKGEGGGALS</sequence>
<keyword evidence="2" id="KW-1185">Reference proteome</keyword>
<evidence type="ECO:0000313" key="1">
    <source>
        <dbReference type="EMBL" id="KAI5318255.1"/>
    </source>
</evidence>
<evidence type="ECO:0000313" key="2">
    <source>
        <dbReference type="Proteomes" id="UP001054821"/>
    </source>
</evidence>
<proteinExistence type="predicted"/>
<dbReference type="EMBL" id="JAJFAZ020000007">
    <property type="protein sequence ID" value="KAI5318255.1"/>
    <property type="molecule type" value="Genomic_DNA"/>
</dbReference>
<dbReference type="Proteomes" id="UP001054821">
    <property type="component" value="Chromosome 7"/>
</dbReference>
<reference evidence="1 2" key="1">
    <citation type="journal article" date="2022" name="G3 (Bethesda)">
        <title>Whole-genome sequence and methylome profiling of the almond [Prunus dulcis (Mill.) D.A. Webb] cultivar 'Nonpareil'.</title>
        <authorList>
            <person name="D'Amico-Willman K.M."/>
            <person name="Ouma W.Z."/>
            <person name="Meulia T."/>
            <person name="Sideli G.M."/>
            <person name="Gradziel T.M."/>
            <person name="Fresnedo-Ramirez J."/>
        </authorList>
    </citation>
    <scope>NUCLEOTIDE SEQUENCE [LARGE SCALE GENOMIC DNA]</scope>
    <source>
        <strain evidence="1">Clone GOH B32 T37-40</strain>
    </source>
</reference>
<dbReference type="AlphaFoldDB" id="A0AAD4V451"/>
<gene>
    <name evidence="1" type="ORF">L3X38_037963</name>
</gene>
<protein>
    <submittedName>
        <fullName evidence="1">Uncharacterized protein</fullName>
    </submittedName>
</protein>